<proteinExistence type="predicted"/>
<dbReference type="GO" id="GO:0051920">
    <property type="term" value="F:peroxiredoxin activity"/>
    <property type="evidence" value="ECO:0007669"/>
    <property type="project" value="InterPro"/>
</dbReference>
<protein>
    <submittedName>
        <fullName evidence="2">Alkylhydroperoxidase like protein, AhpD family</fullName>
    </submittedName>
</protein>
<dbReference type="eggNOG" id="COG2128">
    <property type="taxonomic scope" value="Bacteria"/>
</dbReference>
<dbReference type="Proteomes" id="UP000009319">
    <property type="component" value="Unassembled WGS sequence"/>
</dbReference>
<dbReference type="NCBIfam" id="TIGR00778">
    <property type="entry name" value="ahpD_dom"/>
    <property type="match status" value="1"/>
</dbReference>
<sequence length="183" mass="19709">MTTRIPLHPFIEASPEAARPTLEAIKEQMGGVPNVFRMMANSPAVLEAYSSLNGALGKGKLDKKIRERIALAIAQKNGCGYCLAAHTYTGTHVTKLSVDEIAAARRGGSSDARADAAVKFAVKIAEERGSVSEGELHAMRAAGFDDEELLEIVAHVAANTFTNYMNEVFKTEIDFPKVEHHAA</sequence>
<dbReference type="AlphaFoldDB" id="K0PZK3"/>
<accession>K0PZK3</accession>
<dbReference type="PANTHER" id="PTHR35446">
    <property type="entry name" value="SI:CH211-175M2.5"/>
    <property type="match status" value="1"/>
</dbReference>
<dbReference type="InterPro" id="IPR004675">
    <property type="entry name" value="AhpD_core"/>
</dbReference>
<comment type="caution">
    <text evidence="2">The sequence shown here is derived from an EMBL/GenBank/DDBJ whole genome shotgun (WGS) entry which is preliminary data.</text>
</comment>
<dbReference type="InterPro" id="IPR029032">
    <property type="entry name" value="AhpD-like"/>
</dbReference>
<evidence type="ECO:0000313" key="3">
    <source>
        <dbReference type="Proteomes" id="UP000009319"/>
    </source>
</evidence>
<dbReference type="Pfam" id="PF02627">
    <property type="entry name" value="CMD"/>
    <property type="match status" value="1"/>
</dbReference>
<keyword evidence="2" id="KW-0560">Oxidoreductase</keyword>
<gene>
    <name evidence="2" type="ORF">BN77_4309</name>
</gene>
<dbReference type="PANTHER" id="PTHR35446:SF3">
    <property type="entry name" value="CMD DOMAIN-CONTAINING PROTEIN"/>
    <property type="match status" value="1"/>
</dbReference>
<dbReference type="NCBIfam" id="TIGR01926">
    <property type="entry name" value="peroxid_rel"/>
    <property type="match status" value="1"/>
</dbReference>
<dbReference type="HOGENOM" id="CLU_082760_5_0_5"/>
<dbReference type="STRING" id="1211777.BN77_4309"/>
<evidence type="ECO:0000259" key="1">
    <source>
        <dbReference type="Pfam" id="PF02627"/>
    </source>
</evidence>
<reference evidence="2 3" key="1">
    <citation type="journal article" date="2013" name="Genome Announc.">
        <title>Draft Genome Sequence of Rhizobium mesoamericanum STM3625, a Nitrogen-Fixing Symbiont of Mimosa pudica Isolated in French Guiana (South America).</title>
        <authorList>
            <person name="Moulin L."/>
            <person name="Mornico D."/>
            <person name="Melkonian R."/>
            <person name="Klonowska A."/>
        </authorList>
    </citation>
    <scope>NUCLEOTIDE SEQUENCE [LARGE SCALE GENOMIC DNA]</scope>
    <source>
        <strain evidence="2 3">STM3625</strain>
    </source>
</reference>
<dbReference type="Gene3D" id="1.20.1290.10">
    <property type="entry name" value="AhpD-like"/>
    <property type="match status" value="1"/>
</dbReference>
<dbReference type="SUPFAM" id="SSF69118">
    <property type="entry name" value="AhpD-like"/>
    <property type="match status" value="1"/>
</dbReference>
<keyword evidence="2" id="KW-0575">Peroxidase</keyword>
<feature type="domain" description="Carboxymuconolactone decarboxylase-like" evidence="1">
    <location>
        <begin position="43"/>
        <end position="127"/>
    </location>
</feature>
<dbReference type="RefSeq" id="WP_007535291.1">
    <property type="nucleotide sequence ID" value="NZ_HF536772.1"/>
</dbReference>
<name>K0PZK3_9HYPH</name>
<dbReference type="InterPro" id="IPR003779">
    <property type="entry name" value="CMD-like"/>
</dbReference>
<organism evidence="2 3">
    <name type="scientific">Rhizobium mesoamericanum STM3625</name>
    <dbReference type="NCBI Taxonomy" id="1211777"/>
    <lineage>
        <taxon>Bacteria</taxon>
        <taxon>Pseudomonadati</taxon>
        <taxon>Pseudomonadota</taxon>
        <taxon>Alphaproteobacteria</taxon>
        <taxon>Hyphomicrobiales</taxon>
        <taxon>Rhizobiaceae</taxon>
        <taxon>Rhizobium/Agrobacterium group</taxon>
        <taxon>Rhizobium</taxon>
    </lineage>
</organism>
<evidence type="ECO:0000313" key="2">
    <source>
        <dbReference type="EMBL" id="CCM77250.1"/>
    </source>
</evidence>
<dbReference type="InterPro" id="IPR010195">
    <property type="entry name" value="Uncharacterised_peroxidase-rel"/>
</dbReference>
<dbReference type="EMBL" id="CANI01000028">
    <property type="protein sequence ID" value="CCM77250.1"/>
    <property type="molecule type" value="Genomic_DNA"/>
</dbReference>
<keyword evidence="3" id="KW-1185">Reference proteome</keyword>